<dbReference type="Proteomes" id="UP000827986">
    <property type="component" value="Unassembled WGS sequence"/>
</dbReference>
<gene>
    <name evidence="1" type="ORF">KIL84_006643</name>
</gene>
<evidence type="ECO:0000313" key="2">
    <source>
        <dbReference type="Proteomes" id="UP000827986"/>
    </source>
</evidence>
<sequence length="124" mass="13596">MGAWVLAHHDRVWETKLVATTAGWSTPLGATQSPCHLLHLQPSFPGYPECHPSCCDRAARSCPAISTGASAHMYTLPFTSLAALQFSKTQIPAHASLGWVTQLRGYPLLGHKWACLREESCWQP</sequence>
<keyword evidence="2" id="KW-1185">Reference proteome</keyword>
<proteinExistence type="predicted"/>
<name>A0A9D3X1L4_9SAUR</name>
<organism evidence="1 2">
    <name type="scientific">Mauremys mutica</name>
    <name type="common">yellowpond turtle</name>
    <dbReference type="NCBI Taxonomy" id="74926"/>
    <lineage>
        <taxon>Eukaryota</taxon>
        <taxon>Metazoa</taxon>
        <taxon>Chordata</taxon>
        <taxon>Craniata</taxon>
        <taxon>Vertebrata</taxon>
        <taxon>Euteleostomi</taxon>
        <taxon>Archelosauria</taxon>
        <taxon>Testudinata</taxon>
        <taxon>Testudines</taxon>
        <taxon>Cryptodira</taxon>
        <taxon>Durocryptodira</taxon>
        <taxon>Testudinoidea</taxon>
        <taxon>Geoemydidae</taxon>
        <taxon>Geoemydinae</taxon>
        <taxon>Mauremys</taxon>
    </lineage>
</organism>
<dbReference type="AlphaFoldDB" id="A0A9D3X1L4"/>
<dbReference type="EMBL" id="JAHDVG010000483">
    <property type="protein sequence ID" value="KAH1171025.1"/>
    <property type="molecule type" value="Genomic_DNA"/>
</dbReference>
<accession>A0A9D3X1L4</accession>
<reference evidence="1" key="1">
    <citation type="submission" date="2021-09" db="EMBL/GenBank/DDBJ databases">
        <title>The genome of Mauremys mutica provides insights into the evolution of semi-aquatic lifestyle.</title>
        <authorList>
            <person name="Gong S."/>
            <person name="Gao Y."/>
        </authorList>
    </citation>
    <scope>NUCLEOTIDE SEQUENCE</scope>
    <source>
        <strain evidence="1">MM-2020</strain>
        <tissue evidence="1">Muscle</tissue>
    </source>
</reference>
<evidence type="ECO:0000313" key="1">
    <source>
        <dbReference type="EMBL" id="KAH1171025.1"/>
    </source>
</evidence>
<protein>
    <submittedName>
        <fullName evidence="1">Uncharacterized protein</fullName>
    </submittedName>
</protein>
<comment type="caution">
    <text evidence="1">The sequence shown here is derived from an EMBL/GenBank/DDBJ whole genome shotgun (WGS) entry which is preliminary data.</text>
</comment>